<keyword evidence="6" id="KW-0413">Isomerase</keyword>
<dbReference type="InterPro" id="IPR027417">
    <property type="entry name" value="P-loop_NTPase"/>
</dbReference>
<feature type="domain" description="Helicase HerA central" evidence="7">
    <location>
        <begin position="132"/>
        <end position="417"/>
    </location>
</feature>
<feature type="domain" description="Helicase HerA-like C-terminal" evidence="8">
    <location>
        <begin position="431"/>
        <end position="536"/>
    </location>
</feature>
<keyword evidence="4" id="KW-0067">ATP-binding</keyword>
<protein>
    <recommendedName>
        <fullName evidence="11">Helicase HerA central domain-containing protein</fullName>
    </recommendedName>
</protein>
<evidence type="ECO:0000256" key="6">
    <source>
        <dbReference type="ARBA" id="ARBA00023235"/>
    </source>
</evidence>
<proteinExistence type="predicted"/>
<dbReference type="EMBL" id="FNVE01000018">
    <property type="protein sequence ID" value="SEG72125.1"/>
    <property type="molecule type" value="Genomic_DNA"/>
</dbReference>
<dbReference type="GO" id="GO:0004386">
    <property type="term" value="F:helicase activity"/>
    <property type="evidence" value="ECO:0007669"/>
    <property type="project" value="UniProtKB-KW"/>
</dbReference>
<sequence>MSGNDPTYLGVVSAVSGATLTVKLAESLDSGFAVIRGHTYRVGQVGSFVRIPQGYQDLFGIVSEVGATAAPAQAVTSAIDSGRWMTVQLAGETVGGQFERGLSQHPNINDSVHLVTEADLRRIYGSVGDDQVVIGHLASAENIEVRLSLDALVTRHSAILGSTGAGKSTTVASLLRSIIRKDEQPGSPGARILMLDIHGEYTKALEDVATVFSATPSQGQEYLFVPYWALEAGELLDFVTGGLSDAHEIAFTDKIAELKEKGIKACPKAGIDLRTLTVDSPVPFSLKQLWYELVDFETTTYVGANRDEPALDEAGDADTLVAPKYRPHAMGTRGPFTNTAAKGIRRPLNLLRSRLLDRRYDFLLHPGDWEPDLTGAVKSDLDKLLEGWLGHDKQITILDLSGVPSTVLTRLIGSILRIVYEALFWSREKSEGGVERPLLVVMEEAHRYLGPDAGTVASEVVKRIAKEGRKYGVGAMVVSQRPAEVDETVLSQCGTIIALRLSNPVDRARVKGTLPDNLAGLMDLLPVLRTGEAIITGEAARLPVRCRIALPRKEHLPRSSDPKVTQAWAKRRSAEGYDRVVASWRSQQTTAVVQELDITRLPIEDDPEES</sequence>
<evidence type="ECO:0000256" key="5">
    <source>
        <dbReference type="ARBA" id="ARBA00023125"/>
    </source>
</evidence>
<reference evidence="9 10" key="1">
    <citation type="submission" date="2016-10" db="EMBL/GenBank/DDBJ databases">
        <authorList>
            <person name="Varghese N."/>
            <person name="Submissions S."/>
        </authorList>
    </citation>
    <scope>NUCLEOTIDE SEQUENCE [LARGE SCALE GENOMIC DNA]</scope>
    <source>
        <strain evidence="9 10">CECT 8317</strain>
    </source>
</reference>
<dbReference type="GO" id="GO:0003677">
    <property type="term" value="F:DNA binding"/>
    <property type="evidence" value="ECO:0007669"/>
    <property type="project" value="UniProtKB-KW"/>
</dbReference>
<evidence type="ECO:0000256" key="2">
    <source>
        <dbReference type="ARBA" id="ARBA00022801"/>
    </source>
</evidence>
<dbReference type="RefSeq" id="WP_088277834.1">
    <property type="nucleotide sequence ID" value="NZ_FNVE01000018.1"/>
</dbReference>
<dbReference type="Gene3D" id="3.40.50.300">
    <property type="entry name" value="P-loop containing nucleotide triphosphate hydrolases"/>
    <property type="match status" value="2"/>
</dbReference>
<dbReference type="PANTHER" id="PTHR42957:SF1">
    <property type="entry name" value="HELICASE MJ1565-RELATED"/>
    <property type="match status" value="1"/>
</dbReference>
<keyword evidence="3" id="KW-0347">Helicase</keyword>
<evidence type="ECO:0000313" key="10">
    <source>
        <dbReference type="Proteomes" id="UP000243518"/>
    </source>
</evidence>
<keyword evidence="10" id="KW-1185">Reference proteome</keyword>
<gene>
    <name evidence="9" type="ORF">SAMN05216586_1183</name>
</gene>
<keyword evidence="5" id="KW-0238">DNA-binding</keyword>
<name>A0AAQ1JRL0_9GAMM</name>
<dbReference type="Pfam" id="PF05872">
    <property type="entry name" value="HerA_C"/>
    <property type="match status" value="1"/>
</dbReference>
<organism evidence="9 10">
    <name type="scientific">Halopseudomonas aestusnigri</name>
    <dbReference type="NCBI Taxonomy" id="857252"/>
    <lineage>
        <taxon>Bacteria</taxon>
        <taxon>Pseudomonadati</taxon>
        <taxon>Pseudomonadota</taxon>
        <taxon>Gammaproteobacteria</taxon>
        <taxon>Pseudomonadales</taxon>
        <taxon>Pseudomonadaceae</taxon>
        <taxon>Halopseudomonas</taxon>
    </lineage>
</organism>
<dbReference type="InterPro" id="IPR033186">
    <property type="entry name" value="HerA_C"/>
</dbReference>
<evidence type="ECO:0000259" key="8">
    <source>
        <dbReference type="Pfam" id="PF05872"/>
    </source>
</evidence>
<evidence type="ECO:0000259" key="7">
    <source>
        <dbReference type="Pfam" id="PF01935"/>
    </source>
</evidence>
<evidence type="ECO:0000313" key="9">
    <source>
        <dbReference type="EMBL" id="SEG72125.1"/>
    </source>
</evidence>
<accession>A0AAQ1JRL0</accession>
<dbReference type="Proteomes" id="UP000243518">
    <property type="component" value="Unassembled WGS sequence"/>
</dbReference>
<evidence type="ECO:0008006" key="11">
    <source>
        <dbReference type="Google" id="ProtNLM"/>
    </source>
</evidence>
<dbReference type="Pfam" id="PF01935">
    <property type="entry name" value="DUF87"/>
    <property type="match status" value="1"/>
</dbReference>
<dbReference type="GO" id="GO:0005524">
    <property type="term" value="F:ATP binding"/>
    <property type="evidence" value="ECO:0007669"/>
    <property type="project" value="UniProtKB-KW"/>
</dbReference>
<keyword evidence="1" id="KW-0547">Nucleotide-binding</keyword>
<evidence type="ECO:0000256" key="3">
    <source>
        <dbReference type="ARBA" id="ARBA00022806"/>
    </source>
</evidence>
<dbReference type="PANTHER" id="PTHR42957">
    <property type="entry name" value="HELICASE MJ1565-RELATED"/>
    <property type="match status" value="1"/>
</dbReference>
<comment type="caution">
    <text evidence="9">The sequence shown here is derived from an EMBL/GenBank/DDBJ whole genome shotgun (WGS) entry which is preliminary data.</text>
</comment>
<keyword evidence="2" id="KW-0378">Hydrolase</keyword>
<dbReference type="SUPFAM" id="SSF52540">
    <property type="entry name" value="P-loop containing nucleoside triphosphate hydrolases"/>
    <property type="match status" value="1"/>
</dbReference>
<dbReference type="InterPro" id="IPR002789">
    <property type="entry name" value="HerA_central"/>
</dbReference>
<dbReference type="AlphaFoldDB" id="A0AAQ1JRL0"/>
<evidence type="ECO:0000256" key="1">
    <source>
        <dbReference type="ARBA" id="ARBA00022741"/>
    </source>
</evidence>
<evidence type="ECO:0000256" key="4">
    <source>
        <dbReference type="ARBA" id="ARBA00022840"/>
    </source>
</evidence>
<dbReference type="GO" id="GO:0016787">
    <property type="term" value="F:hydrolase activity"/>
    <property type="evidence" value="ECO:0007669"/>
    <property type="project" value="UniProtKB-KW"/>
</dbReference>
<dbReference type="InterPro" id="IPR008571">
    <property type="entry name" value="HerA-like"/>
</dbReference>